<feature type="region of interest" description="Disordered" evidence="1">
    <location>
        <begin position="146"/>
        <end position="177"/>
    </location>
</feature>
<dbReference type="InterPro" id="IPR029024">
    <property type="entry name" value="TerB-like"/>
</dbReference>
<dbReference type="eggNOG" id="COG2979">
    <property type="taxonomic scope" value="Bacteria"/>
</dbReference>
<evidence type="ECO:0000313" key="2">
    <source>
        <dbReference type="EMBL" id="ETX14809.1"/>
    </source>
</evidence>
<keyword evidence="3" id="KW-1185">Reference proteome</keyword>
<dbReference type="SUPFAM" id="SSF158682">
    <property type="entry name" value="TerB-like"/>
    <property type="match status" value="1"/>
</dbReference>
<sequence length="292" mass="30676">MRVGGGERARRLAGFSGERTHDLPITGGTVPRQEVSLMSMKRILGTMLASRMAGRGRRRGALGSASALGMLGSRRRRSSGLGGKLGLAALGYMAYQAYQSSQSSTAQSQAGHRSGTTTGGSAAGSGTASGSVGSIVDKIRDTANEFLSGGSQSSHSSAQNGEAAPEDLREGEEAAERFSEDEALLMIRAMITAAYADGSLSDAERSRILDAIGEADATPEERATMEREIANPRPLDVLLPGVKDKETAEEFYLVSRAAVDGDSEGDRRYLADLRQRLDLTEEEAAEADSIAA</sequence>
<evidence type="ECO:0008006" key="4">
    <source>
        <dbReference type="Google" id="ProtNLM"/>
    </source>
</evidence>
<gene>
    <name evidence="2" type="ORF">OCH239_20875</name>
</gene>
<dbReference type="STRING" id="1449350.OCH239_20875"/>
<dbReference type="EMBL" id="JALZ01000008">
    <property type="protein sequence ID" value="ETX14809.1"/>
    <property type="molecule type" value="Genomic_DNA"/>
</dbReference>
<feature type="compositionally biased region" description="Low complexity" evidence="1">
    <location>
        <begin position="148"/>
        <end position="157"/>
    </location>
</feature>
<reference evidence="2 3" key="1">
    <citation type="submission" date="2014-01" db="EMBL/GenBank/DDBJ databases">
        <title>Roseivivax halodurans JCM 10272 Genome Sequencing.</title>
        <authorList>
            <person name="Lai Q."/>
            <person name="Li G."/>
            <person name="Shao Z."/>
        </authorList>
    </citation>
    <scope>NUCLEOTIDE SEQUENCE [LARGE SCALE GENOMIC DNA]</scope>
    <source>
        <strain evidence="2 3">JCM 10272</strain>
    </source>
</reference>
<dbReference type="CDD" id="cd07178">
    <property type="entry name" value="terB_like_YebE"/>
    <property type="match status" value="1"/>
</dbReference>
<evidence type="ECO:0000313" key="3">
    <source>
        <dbReference type="Proteomes" id="UP000022447"/>
    </source>
</evidence>
<evidence type="ECO:0000256" key="1">
    <source>
        <dbReference type="SAM" id="MobiDB-lite"/>
    </source>
</evidence>
<dbReference type="AlphaFoldDB" id="X7EFE8"/>
<dbReference type="Pfam" id="PF04391">
    <property type="entry name" value="DUF533"/>
    <property type="match status" value="1"/>
</dbReference>
<dbReference type="InterPro" id="IPR007486">
    <property type="entry name" value="YebE"/>
</dbReference>
<feature type="compositionally biased region" description="Basic and acidic residues" evidence="1">
    <location>
        <begin position="166"/>
        <end position="177"/>
    </location>
</feature>
<dbReference type="Gene3D" id="1.10.3680.10">
    <property type="entry name" value="TerB-like"/>
    <property type="match status" value="1"/>
</dbReference>
<name>X7EFE8_9RHOB</name>
<organism evidence="2 3">
    <name type="scientific">Roseivivax halodurans JCM 10272</name>
    <dbReference type="NCBI Taxonomy" id="1449350"/>
    <lineage>
        <taxon>Bacteria</taxon>
        <taxon>Pseudomonadati</taxon>
        <taxon>Pseudomonadota</taxon>
        <taxon>Alphaproteobacteria</taxon>
        <taxon>Rhodobacterales</taxon>
        <taxon>Roseobacteraceae</taxon>
        <taxon>Roseivivax</taxon>
    </lineage>
</organism>
<dbReference type="Proteomes" id="UP000022447">
    <property type="component" value="Unassembled WGS sequence"/>
</dbReference>
<feature type="region of interest" description="Disordered" evidence="1">
    <location>
        <begin position="104"/>
        <end position="132"/>
    </location>
</feature>
<accession>X7EFE8</accession>
<proteinExistence type="predicted"/>
<comment type="caution">
    <text evidence="2">The sequence shown here is derived from an EMBL/GenBank/DDBJ whole genome shotgun (WGS) entry which is preliminary data.</text>
</comment>
<feature type="compositionally biased region" description="Low complexity" evidence="1">
    <location>
        <begin position="104"/>
        <end position="116"/>
    </location>
</feature>
<protein>
    <recommendedName>
        <fullName evidence="4">Protein YebE</fullName>
    </recommendedName>
</protein>